<dbReference type="GO" id="GO:0016491">
    <property type="term" value="F:oxidoreductase activity"/>
    <property type="evidence" value="ECO:0007669"/>
    <property type="project" value="UniProtKB-KW"/>
</dbReference>
<dbReference type="EC" id="1.9.3.1" evidence="3"/>
<feature type="chain" id="PRO_5015683143" evidence="1">
    <location>
        <begin position="32"/>
        <end position="133"/>
    </location>
</feature>
<evidence type="ECO:0000313" key="4">
    <source>
        <dbReference type="Proteomes" id="UP000237423"/>
    </source>
</evidence>
<evidence type="ECO:0000259" key="2">
    <source>
        <dbReference type="Pfam" id="PF13473"/>
    </source>
</evidence>
<sequence>MLHGRNGDIMNRLLRNGPLSLLLLAPLLTNAAASTDAATQIIVIKANCFAFQPAKIALKKGQTVILELSSTDKRHGFFLPDFGIRADVMPGKTVRIRFTPDKIGTFISVAIFFAAMAMKRWWGKLSSGKSCRQ</sequence>
<gene>
    <name evidence="3" type="primary">cbaB</name>
    <name evidence="3" type="ORF">AADEFJLK_04063</name>
</gene>
<feature type="signal peptide" evidence="1">
    <location>
        <begin position="1"/>
        <end position="31"/>
    </location>
</feature>
<organism evidence="3 4">
    <name type="scientific">Methylovulum psychrotolerans</name>
    <dbReference type="NCBI Taxonomy" id="1704499"/>
    <lineage>
        <taxon>Bacteria</taxon>
        <taxon>Pseudomonadati</taxon>
        <taxon>Pseudomonadota</taxon>
        <taxon>Gammaproteobacteria</taxon>
        <taxon>Methylococcales</taxon>
        <taxon>Methylococcaceae</taxon>
        <taxon>Methylovulum</taxon>
    </lineage>
</organism>
<evidence type="ECO:0000313" key="3">
    <source>
        <dbReference type="EMBL" id="POZ50166.1"/>
    </source>
</evidence>
<dbReference type="EMBL" id="PGFZ01000014">
    <property type="protein sequence ID" value="POZ50166.1"/>
    <property type="molecule type" value="Genomic_DNA"/>
</dbReference>
<reference evidence="3 4" key="1">
    <citation type="submission" date="2017-11" db="EMBL/GenBank/DDBJ databases">
        <title>Draft Genome Sequence of Methylobacter psychrotolerans Sph1T, an Obligate Methanotroph from Low-Temperature Environments.</title>
        <authorList>
            <person name="Oshkin I.Y."/>
            <person name="Miroshnikov K."/>
            <person name="Belova S.E."/>
            <person name="Korzhenkov A."/>
            <person name="Toshchakov S.V."/>
            <person name="Dedysh S.N."/>
        </authorList>
    </citation>
    <scope>NUCLEOTIDE SEQUENCE [LARGE SCALE GENOMIC DNA]</scope>
    <source>
        <strain evidence="3 4">Sph1</strain>
    </source>
</reference>
<dbReference type="Pfam" id="PF13473">
    <property type="entry name" value="Cupredoxin_1"/>
    <property type="match status" value="1"/>
</dbReference>
<accession>A0A2S5CH89</accession>
<keyword evidence="1" id="KW-0732">Signal</keyword>
<keyword evidence="3" id="KW-0560">Oxidoreductase</keyword>
<dbReference type="SUPFAM" id="SSF49503">
    <property type="entry name" value="Cupredoxins"/>
    <property type="match status" value="1"/>
</dbReference>
<evidence type="ECO:0000256" key="1">
    <source>
        <dbReference type="SAM" id="SignalP"/>
    </source>
</evidence>
<dbReference type="InterPro" id="IPR008972">
    <property type="entry name" value="Cupredoxin"/>
</dbReference>
<comment type="caution">
    <text evidence="3">The sequence shown here is derived from an EMBL/GenBank/DDBJ whole genome shotgun (WGS) entry which is preliminary data.</text>
</comment>
<protein>
    <submittedName>
        <fullName evidence="3">Cytochrome c oxidase subunit 2</fullName>
        <ecNumber evidence="3">1.9.3.1</ecNumber>
    </submittedName>
</protein>
<dbReference type="Gene3D" id="2.60.40.420">
    <property type="entry name" value="Cupredoxins - blue copper proteins"/>
    <property type="match status" value="1"/>
</dbReference>
<dbReference type="InterPro" id="IPR028096">
    <property type="entry name" value="EfeO_Cupredoxin"/>
</dbReference>
<feature type="domain" description="EfeO-type cupredoxin-like" evidence="2">
    <location>
        <begin position="22"/>
        <end position="107"/>
    </location>
</feature>
<name>A0A2S5CH89_9GAMM</name>
<proteinExistence type="predicted"/>
<dbReference type="AlphaFoldDB" id="A0A2S5CH89"/>
<dbReference type="Proteomes" id="UP000237423">
    <property type="component" value="Unassembled WGS sequence"/>
</dbReference>